<feature type="domain" description="Beta-lactamase-related" evidence="2">
    <location>
        <begin position="48"/>
        <end position="398"/>
    </location>
</feature>
<gene>
    <name evidence="3" type="primary">estB_1</name>
    <name evidence="3" type="ORF">Pla123a_14000</name>
</gene>
<comment type="caution">
    <text evidence="3">The sequence shown here is derived from an EMBL/GenBank/DDBJ whole genome shotgun (WGS) entry which is preliminary data.</text>
</comment>
<dbReference type="AlphaFoldDB" id="A0A5C5YRL1"/>
<feature type="chain" id="PRO_5022990192" evidence="1">
    <location>
        <begin position="25"/>
        <end position="415"/>
    </location>
</feature>
<name>A0A5C5YRL1_9BACT</name>
<keyword evidence="4" id="KW-1185">Reference proteome</keyword>
<dbReference type="InterPro" id="IPR012338">
    <property type="entry name" value="Beta-lactam/transpept-like"/>
</dbReference>
<keyword evidence="1" id="KW-0732">Signal</keyword>
<dbReference type="GO" id="GO:0016787">
    <property type="term" value="F:hydrolase activity"/>
    <property type="evidence" value="ECO:0007669"/>
    <property type="project" value="UniProtKB-KW"/>
</dbReference>
<protein>
    <submittedName>
        <fullName evidence="3">Esterase EstB</fullName>
        <ecNumber evidence="3">3.1.1.-</ecNumber>
    </submittedName>
</protein>
<dbReference type="PANTHER" id="PTHR43283">
    <property type="entry name" value="BETA-LACTAMASE-RELATED"/>
    <property type="match status" value="1"/>
</dbReference>
<dbReference type="RefSeq" id="WP_146585264.1">
    <property type="nucleotide sequence ID" value="NZ_SJPO01000003.1"/>
</dbReference>
<dbReference type="PANTHER" id="PTHR43283:SF3">
    <property type="entry name" value="BETA-LACTAMASE FAMILY PROTEIN (AFU_ORTHOLOGUE AFUA_5G07500)"/>
    <property type="match status" value="1"/>
</dbReference>
<evidence type="ECO:0000256" key="1">
    <source>
        <dbReference type="SAM" id="SignalP"/>
    </source>
</evidence>
<dbReference type="EC" id="3.1.1.-" evidence="3"/>
<feature type="signal peptide" evidence="1">
    <location>
        <begin position="1"/>
        <end position="24"/>
    </location>
</feature>
<dbReference type="Gene3D" id="3.40.710.10">
    <property type="entry name" value="DD-peptidase/beta-lactamase superfamily"/>
    <property type="match status" value="1"/>
</dbReference>
<keyword evidence="3" id="KW-0378">Hydrolase</keyword>
<dbReference type="OrthoDB" id="9770183at2"/>
<dbReference type="SUPFAM" id="SSF56601">
    <property type="entry name" value="beta-lactamase/transpeptidase-like"/>
    <property type="match status" value="1"/>
</dbReference>
<evidence type="ECO:0000259" key="2">
    <source>
        <dbReference type="Pfam" id="PF00144"/>
    </source>
</evidence>
<dbReference type="InterPro" id="IPR001466">
    <property type="entry name" value="Beta-lactam-related"/>
</dbReference>
<evidence type="ECO:0000313" key="4">
    <source>
        <dbReference type="Proteomes" id="UP000318478"/>
    </source>
</evidence>
<dbReference type="Proteomes" id="UP000318478">
    <property type="component" value="Unassembled WGS sequence"/>
</dbReference>
<dbReference type="EMBL" id="SJPO01000003">
    <property type="protein sequence ID" value="TWT77604.1"/>
    <property type="molecule type" value="Genomic_DNA"/>
</dbReference>
<evidence type="ECO:0000313" key="3">
    <source>
        <dbReference type="EMBL" id="TWT77604.1"/>
    </source>
</evidence>
<proteinExistence type="predicted"/>
<reference evidence="3 4" key="1">
    <citation type="submission" date="2019-02" db="EMBL/GenBank/DDBJ databases">
        <title>Deep-cultivation of Planctomycetes and their phenomic and genomic characterization uncovers novel biology.</title>
        <authorList>
            <person name="Wiegand S."/>
            <person name="Jogler M."/>
            <person name="Boedeker C."/>
            <person name="Pinto D."/>
            <person name="Vollmers J."/>
            <person name="Rivas-Marin E."/>
            <person name="Kohn T."/>
            <person name="Peeters S.H."/>
            <person name="Heuer A."/>
            <person name="Rast P."/>
            <person name="Oberbeckmann S."/>
            <person name="Bunk B."/>
            <person name="Jeske O."/>
            <person name="Meyerdierks A."/>
            <person name="Storesund J.E."/>
            <person name="Kallscheuer N."/>
            <person name="Luecker S."/>
            <person name="Lage O.M."/>
            <person name="Pohl T."/>
            <person name="Merkel B.J."/>
            <person name="Hornburger P."/>
            <person name="Mueller R.-W."/>
            <person name="Bruemmer F."/>
            <person name="Labrenz M."/>
            <person name="Spormann A.M."/>
            <person name="Op Den Camp H."/>
            <person name="Overmann J."/>
            <person name="Amann R."/>
            <person name="Jetten M.S.M."/>
            <person name="Mascher T."/>
            <person name="Medema M.H."/>
            <person name="Devos D.P."/>
            <person name="Kaster A.-K."/>
            <person name="Ovreas L."/>
            <person name="Rohde M."/>
            <person name="Galperin M.Y."/>
            <person name="Jogler C."/>
        </authorList>
    </citation>
    <scope>NUCLEOTIDE SEQUENCE [LARGE SCALE GENOMIC DNA]</scope>
    <source>
        <strain evidence="3 4">Pla123a</strain>
    </source>
</reference>
<dbReference type="Pfam" id="PF00144">
    <property type="entry name" value="Beta-lactamase"/>
    <property type="match status" value="1"/>
</dbReference>
<organism evidence="3 4">
    <name type="scientific">Posidoniimonas polymericola</name>
    <dbReference type="NCBI Taxonomy" id="2528002"/>
    <lineage>
        <taxon>Bacteria</taxon>
        <taxon>Pseudomonadati</taxon>
        <taxon>Planctomycetota</taxon>
        <taxon>Planctomycetia</taxon>
        <taxon>Pirellulales</taxon>
        <taxon>Lacipirellulaceae</taxon>
        <taxon>Posidoniimonas</taxon>
    </lineage>
</organism>
<accession>A0A5C5YRL1</accession>
<dbReference type="InterPro" id="IPR050789">
    <property type="entry name" value="Diverse_Enzym_Activities"/>
</dbReference>
<sequence precursor="true">MLYCLRVLGVAALMTTTTTLSAIADDLPRSTPAAEGLSAEKLAEVGKVMNRLVDERHIAGGQVMIARHGKVVFDEVYGQRDLDAGLPVEHDTIFRIYSMSKAITSAAAMMLVDEGKLELDAPVGKYLPELADVKVADGDQVRPAERTLTVADLFLHTSGIPYGSKNGSRTERMMEASGVLDRDTSLAEMTTKLAEIPLEFEPGTDWKYGAGIDVLGRVVEVAAGMPLDEFLAERIFQPLGMGDTAFYVPADKQPRFATNYAPKEEGGLNVIDAAHKSPYLTKPGLFSGGGGLVGTVPDYMRFLLMVQAGGEWQGQRLLSLESIEKMTTNQVPEEAGWVTFGPAVRTGVGYGLGFSVTTTADAGRQDEYGWGGAASTHYWVSPRDGLIVVTMEQRMPYSSETEDLVKPIVYGAIEE</sequence>